<keyword evidence="1" id="KW-0238">DNA-binding</keyword>
<keyword evidence="1" id="KW-0805">Transcription regulation</keyword>
<dbReference type="InterPro" id="IPR036390">
    <property type="entry name" value="WH_DNA-bd_sf"/>
</dbReference>
<comment type="caution">
    <text evidence="3">The sequence shown here is derived from an EMBL/GenBank/DDBJ whole genome shotgun (WGS) entry which is preliminary data.</text>
</comment>
<evidence type="ECO:0000259" key="2">
    <source>
        <dbReference type="SMART" id="SM01372"/>
    </source>
</evidence>
<proteinExistence type="inferred from homology"/>
<reference evidence="3 4" key="1">
    <citation type="submission" date="2024-04" db="EMBL/GenBank/DDBJ databases">
        <title>Tritrichomonas musculus Genome.</title>
        <authorList>
            <person name="Alves-Ferreira E."/>
            <person name="Grigg M."/>
            <person name="Lorenzi H."/>
            <person name="Galac M."/>
        </authorList>
    </citation>
    <scope>NUCLEOTIDE SEQUENCE [LARGE SCALE GENOMIC DNA]</scope>
    <source>
        <strain evidence="3 4">EAF2021</strain>
    </source>
</reference>
<gene>
    <name evidence="3" type="ORF">M9Y10_026305</name>
</gene>
<dbReference type="Proteomes" id="UP001470230">
    <property type="component" value="Unassembled WGS sequence"/>
</dbReference>
<keyword evidence="1" id="KW-0804">Transcription</keyword>
<dbReference type="SMART" id="SM01372">
    <property type="entry name" value="E2F_TDP"/>
    <property type="match status" value="1"/>
</dbReference>
<comment type="subcellular location">
    <subcellularLocation>
        <location evidence="1">Nucleus</location>
    </subcellularLocation>
</comment>
<evidence type="ECO:0000313" key="3">
    <source>
        <dbReference type="EMBL" id="KAK8842083.1"/>
    </source>
</evidence>
<protein>
    <recommendedName>
        <fullName evidence="2">E2F/DP family winged-helix DNA-binding domain-containing protein</fullName>
    </recommendedName>
</protein>
<dbReference type="SUPFAM" id="SSF46785">
    <property type="entry name" value="Winged helix' DNA-binding domain"/>
    <property type="match status" value="1"/>
</dbReference>
<accession>A0ABR2H773</accession>
<keyword evidence="4" id="KW-1185">Reference proteome</keyword>
<sequence>MNLVYPSPQFKPFFNNQIIICNRPSQHRFLQNELIQFFNPNQISMNNNVDYSSDDNIANVGDNLSNNDQQKKVCVHYYIINNNYYLKNPNYLAIKNRMSDKNKIFEQKNMSDKDQRDEFINLNNNNYEINGNNTNNDEFLNSIRFFIRNLEMGEGQQSISSNSYGISRRRLYDIVNIFESIGCCKKSQHESVIWIGKSNIKNKFESIIQSKNLYNYETSLVDLFPEDECVGIANLTTSLVLLFYALKTDKLDLRYASHFLARKPTRLKTTLNKVYQIAHIMSAVDLMKKTSEIGIVYISNEFFNIDIISSKIEKASKFGTIQSFLNNDANYELESIRKRRSDFNKFFDEYKNK</sequence>
<dbReference type="InterPro" id="IPR003316">
    <property type="entry name" value="E2F_WHTH_DNA-bd_dom"/>
</dbReference>
<evidence type="ECO:0000313" key="4">
    <source>
        <dbReference type="Proteomes" id="UP001470230"/>
    </source>
</evidence>
<dbReference type="InterPro" id="IPR036388">
    <property type="entry name" value="WH-like_DNA-bd_sf"/>
</dbReference>
<name>A0ABR2H773_9EUKA</name>
<dbReference type="Gene3D" id="1.10.10.10">
    <property type="entry name" value="Winged helix-like DNA-binding domain superfamily/Winged helix DNA-binding domain"/>
    <property type="match status" value="1"/>
</dbReference>
<feature type="domain" description="E2F/DP family winged-helix DNA-binding" evidence="2">
    <location>
        <begin position="138"/>
        <end position="196"/>
    </location>
</feature>
<dbReference type="Pfam" id="PF02319">
    <property type="entry name" value="WHD_E2F_TDP"/>
    <property type="match status" value="1"/>
</dbReference>
<keyword evidence="1" id="KW-0539">Nucleus</keyword>
<evidence type="ECO:0000256" key="1">
    <source>
        <dbReference type="RuleBase" id="RU003796"/>
    </source>
</evidence>
<dbReference type="EMBL" id="JAPFFF010000039">
    <property type="protein sequence ID" value="KAK8842083.1"/>
    <property type="molecule type" value="Genomic_DNA"/>
</dbReference>
<organism evidence="3 4">
    <name type="scientific">Tritrichomonas musculus</name>
    <dbReference type="NCBI Taxonomy" id="1915356"/>
    <lineage>
        <taxon>Eukaryota</taxon>
        <taxon>Metamonada</taxon>
        <taxon>Parabasalia</taxon>
        <taxon>Tritrichomonadida</taxon>
        <taxon>Tritrichomonadidae</taxon>
        <taxon>Tritrichomonas</taxon>
    </lineage>
</organism>
<comment type="similarity">
    <text evidence="1">Belongs to the E2F/DP family.</text>
</comment>